<accession>A0A2G2Z9H0</accession>
<reference evidence="1 2" key="1">
    <citation type="journal article" date="2014" name="Nat. Genet.">
        <title>Genome sequence of the hot pepper provides insights into the evolution of pungency in Capsicum species.</title>
        <authorList>
            <person name="Kim S."/>
            <person name="Park M."/>
            <person name="Yeom S.I."/>
            <person name="Kim Y.M."/>
            <person name="Lee J.M."/>
            <person name="Lee H.A."/>
            <person name="Seo E."/>
            <person name="Choi J."/>
            <person name="Cheong K."/>
            <person name="Kim K.T."/>
            <person name="Jung K."/>
            <person name="Lee G.W."/>
            <person name="Oh S.K."/>
            <person name="Bae C."/>
            <person name="Kim S.B."/>
            <person name="Lee H.Y."/>
            <person name="Kim S.Y."/>
            <person name="Kim M.S."/>
            <person name="Kang B.C."/>
            <person name="Jo Y.D."/>
            <person name="Yang H.B."/>
            <person name="Jeong H.J."/>
            <person name="Kang W.H."/>
            <person name="Kwon J.K."/>
            <person name="Shin C."/>
            <person name="Lim J.Y."/>
            <person name="Park J.H."/>
            <person name="Huh J.H."/>
            <person name="Kim J.S."/>
            <person name="Kim B.D."/>
            <person name="Cohen O."/>
            <person name="Paran I."/>
            <person name="Suh M.C."/>
            <person name="Lee S.B."/>
            <person name="Kim Y.K."/>
            <person name="Shin Y."/>
            <person name="Noh S.J."/>
            <person name="Park J."/>
            <person name="Seo Y.S."/>
            <person name="Kwon S.Y."/>
            <person name="Kim H.A."/>
            <person name="Park J.M."/>
            <person name="Kim H.J."/>
            <person name="Choi S.B."/>
            <person name="Bosland P.W."/>
            <person name="Reeves G."/>
            <person name="Jo S.H."/>
            <person name="Lee B.W."/>
            <person name="Cho H.T."/>
            <person name="Choi H.S."/>
            <person name="Lee M.S."/>
            <person name="Yu Y."/>
            <person name="Do Choi Y."/>
            <person name="Park B.S."/>
            <person name="van Deynze A."/>
            <person name="Ashrafi H."/>
            <person name="Hill T."/>
            <person name="Kim W.T."/>
            <person name="Pai H.S."/>
            <person name="Ahn H.K."/>
            <person name="Yeam I."/>
            <person name="Giovannoni J.J."/>
            <person name="Rose J.K."/>
            <person name="Sorensen I."/>
            <person name="Lee S.J."/>
            <person name="Kim R.W."/>
            <person name="Choi I.Y."/>
            <person name="Choi B.S."/>
            <person name="Lim J.S."/>
            <person name="Lee Y.H."/>
            <person name="Choi D."/>
        </authorList>
    </citation>
    <scope>NUCLEOTIDE SEQUENCE [LARGE SCALE GENOMIC DNA]</scope>
    <source>
        <strain evidence="2">cv. CM334</strain>
    </source>
</reference>
<evidence type="ECO:0000313" key="1">
    <source>
        <dbReference type="EMBL" id="PHT78640.1"/>
    </source>
</evidence>
<gene>
    <name evidence="1" type="ORF">T459_16692</name>
</gene>
<sequence length="138" mass="15137">MEFESSLVGSEKDFADLVMEFVDLEMDLVDFVDLGIDSVDLGANFVDLEAGFVGWKASSGDLGMNFVDLEMDFVGLRMDFMDGQFQVLGSVLDGFGSGRHWEANFARFWVEFGIGIGRENKEGLGRIESGEGLWAGIG</sequence>
<keyword evidence="2" id="KW-1185">Reference proteome</keyword>
<proteinExistence type="predicted"/>
<name>A0A2G2Z9H0_CAPAN</name>
<protein>
    <submittedName>
        <fullName evidence="1">Uncharacterized protein</fullName>
    </submittedName>
</protein>
<evidence type="ECO:0000313" key="2">
    <source>
        <dbReference type="Proteomes" id="UP000222542"/>
    </source>
</evidence>
<dbReference type="Gramene" id="PHT78640">
    <property type="protein sequence ID" value="PHT78640"/>
    <property type="gene ID" value="T459_16692"/>
</dbReference>
<comment type="caution">
    <text evidence="1">The sequence shown here is derived from an EMBL/GenBank/DDBJ whole genome shotgun (WGS) entry which is preliminary data.</text>
</comment>
<dbReference type="Proteomes" id="UP000222542">
    <property type="component" value="Unassembled WGS sequence"/>
</dbReference>
<dbReference type="AlphaFoldDB" id="A0A2G2Z9H0"/>
<dbReference type="EMBL" id="AYRZ02000006">
    <property type="protein sequence ID" value="PHT78640.1"/>
    <property type="molecule type" value="Genomic_DNA"/>
</dbReference>
<reference evidence="1 2" key="2">
    <citation type="journal article" date="2017" name="Genome Biol.">
        <title>New reference genome sequences of hot pepper reveal the massive evolution of plant disease-resistance genes by retroduplication.</title>
        <authorList>
            <person name="Kim S."/>
            <person name="Park J."/>
            <person name="Yeom S.I."/>
            <person name="Kim Y.M."/>
            <person name="Seo E."/>
            <person name="Kim K.T."/>
            <person name="Kim M.S."/>
            <person name="Lee J.M."/>
            <person name="Cheong K."/>
            <person name="Shin H.S."/>
            <person name="Kim S.B."/>
            <person name="Han K."/>
            <person name="Lee J."/>
            <person name="Park M."/>
            <person name="Lee H.A."/>
            <person name="Lee H.Y."/>
            <person name="Lee Y."/>
            <person name="Oh S."/>
            <person name="Lee J.H."/>
            <person name="Choi E."/>
            <person name="Choi E."/>
            <person name="Lee S.E."/>
            <person name="Jeon J."/>
            <person name="Kim H."/>
            <person name="Choi G."/>
            <person name="Song H."/>
            <person name="Lee J."/>
            <person name="Lee S.C."/>
            <person name="Kwon J.K."/>
            <person name="Lee H.Y."/>
            <person name="Koo N."/>
            <person name="Hong Y."/>
            <person name="Kim R.W."/>
            <person name="Kang W.H."/>
            <person name="Huh J.H."/>
            <person name="Kang B.C."/>
            <person name="Yang T.J."/>
            <person name="Lee Y.H."/>
            <person name="Bennetzen J.L."/>
            <person name="Choi D."/>
        </authorList>
    </citation>
    <scope>NUCLEOTIDE SEQUENCE [LARGE SCALE GENOMIC DNA]</scope>
    <source>
        <strain evidence="2">cv. CM334</strain>
    </source>
</reference>
<organism evidence="1 2">
    <name type="scientific">Capsicum annuum</name>
    <name type="common">Capsicum pepper</name>
    <dbReference type="NCBI Taxonomy" id="4072"/>
    <lineage>
        <taxon>Eukaryota</taxon>
        <taxon>Viridiplantae</taxon>
        <taxon>Streptophyta</taxon>
        <taxon>Embryophyta</taxon>
        <taxon>Tracheophyta</taxon>
        <taxon>Spermatophyta</taxon>
        <taxon>Magnoliopsida</taxon>
        <taxon>eudicotyledons</taxon>
        <taxon>Gunneridae</taxon>
        <taxon>Pentapetalae</taxon>
        <taxon>asterids</taxon>
        <taxon>lamiids</taxon>
        <taxon>Solanales</taxon>
        <taxon>Solanaceae</taxon>
        <taxon>Solanoideae</taxon>
        <taxon>Capsiceae</taxon>
        <taxon>Capsicum</taxon>
    </lineage>
</organism>